<evidence type="ECO:0000313" key="1">
    <source>
        <dbReference type="EMBL" id="OTG34365.1"/>
    </source>
</evidence>
<reference evidence="2" key="1">
    <citation type="journal article" date="2017" name="Nature">
        <title>The sunflower genome provides insights into oil metabolism, flowering and Asterid evolution.</title>
        <authorList>
            <person name="Badouin H."/>
            <person name="Gouzy J."/>
            <person name="Grassa C.J."/>
            <person name="Murat F."/>
            <person name="Staton S.E."/>
            <person name="Cottret L."/>
            <person name="Lelandais-Briere C."/>
            <person name="Owens G.L."/>
            <person name="Carrere S."/>
            <person name="Mayjonade B."/>
            <person name="Legrand L."/>
            <person name="Gill N."/>
            <person name="Kane N.C."/>
            <person name="Bowers J.E."/>
            <person name="Hubner S."/>
            <person name="Bellec A."/>
            <person name="Berard A."/>
            <person name="Berges H."/>
            <person name="Blanchet N."/>
            <person name="Boniface M.C."/>
            <person name="Brunel D."/>
            <person name="Catrice O."/>
            <person name="Chaidir N."/>
            <person name="Claudel C."/>
            <person name="Donnadieu C."/>
            <person name="Faraut T."/>
            <person name="Fievet G."/>
            <person name="Helmstetter N."/>
            <person name="King M."/>
            <person name="Knapp S.J."/>
            <person name="Lai Z."/>
            <person name="Le Paslier M.C."/>
            <person name="Lippi Y."/>
            <person name="Lorenzon L."/>
            <person name="Mandel J.R."/>
            <person name="Marage G."/>
            <person name="Marchand G."/>
            <person name="Marquand E."/>
            <person name="Bret-Mestries E."/>
            <person name="Morien E."/>
            <person name="Nambeesan S."/>
            <person name="Nguyen T."/>
            <person name="Pegot-Espagnet P."/>
            <person name="Pouilly N."/>
            <person name="Raftis F."/>
            <person name="Sallet E."/>
            <person name="Schiex T."/>
            <person name="Thomas J."/>
            <person name="Vandecasteele C."/>
            <person name="Vares D."/>
            <person name="Vear F."/>
            <person name="Vautrin S."/>
            <person name="Crespi M."/>
            <person name="Mangin B."/>
            <person name="Burke J.M."/>
            <person name="Salse J."/>
            <person name="Munos S."/>
            <person name="Vincourt P."/>
            <person name="Rieseberg L.H."/>
            <person name="Langlade N.B."/>
        </authorList>
    </citation>
    <scope>NUCLEOTIDE SEQUENCE [LARGE SCALE GENOMIC DNA]</scope>
    <source>
        <strain evidence="2">cv. SF193</strain>
    </source>
</reference>
<gene>
    <name evidence="1" type="ORF">HannXRQ_Chr02g0044991</name>
</gene>
<dbReference type="InParanoid" id="A0A251VFL5"/>
<protein>
    <submittedName>
        <fullName evidence="1">Uncharacterized protein</fullName>
    </submittedName>
</protein>
<evidence type="ECO:0000313" key="2">
    <source>
        <dbReference type="Proteomes" id="UP000215914"/>
    </source>
</evidence>
<accession>A0A251VFL5</accession>
<dbReference type="EMBL" id="CM007891">
    <property type="protein sequence ID" value="OTG34365.1"/>
    <property type="molecule type" value="Genomic_DNA"/>
</dbReference>
<organism evidence="1 2">
    <name type="scientific">Helianthus annuus</name>
    <name type="common">Common sunflower</name>
    <dbReference type="NCBI Taxonomy" id="4232"/>
    <lineage>
        <taxon>Eukaryota</taxon>
        <taxon>Viridiplantae</taxon>
        <taxon>Streptophyta</taxon>
        <taxon>Embryophyta</taxon>
        <taxon>Tracheophyta</taxon>
        <taxon>Spermatophyta</taxon>
        <taxon>Magnoliopsida</taxon>
        <taxon>eudicotyledons</taxon>
        <taxon>Gunneridae</taxon>
        <taxon>Pentapetalae</taxon>
        <taxon>asterids</taxon>
        <taxon>campanulids</taxon>
        <taxon>Asterales</taxon>
        <taxon>Asteraceae</taxon>
        <taxon>Asteroideae</taxon>
        <taxon>Heliantheae alliance</taxon>
        <taxon>Heliantheae</taxon>
        <taxon>Helianthus</taxon>
    </lineage>
</organism>
<sequence length="51" mass="6175">MWQKVLNSKPKAPIYRHKVIRDFPLFTSLPPCLFLTNYNIKPILLQFQLRF</sequence>
<dbReference type="AlphaFoldDB" id="A0A251VFL5"/>
<proteinExistence type="predicted"/>
<name>A0A251VFL5_HELAN</name>
<dbReference type="Proteomes" id="UP000215914">
    <property type="component" value="Chromosome 2"/>
</dbReference>
<keyword evidence="2" id="KW-1185">Reference proteome</keyword>